<dbReference type="GO" id="GO:0071978">
    <property type="term" value="P:bacterial-type flagellum-dependent swarming motility"/>
    <property type="evidence" value="ECO:0007669"/>
    <property type="project" value="TreeGrafter"/>
</dbReference>
<keyword evidence="9" id="KW-0966">Cell projection</keyword>
<evidence type="ECO:0000256" key="4">
    <source>
        <dbReference type="ARBA" id="ARBA00023143"/>
    </source>
</evidence>
<comment type="subcellular location">
    <subcellularLocation>
        <location evidence="1">Bacterial flagellum basal body</location>
    </subcellularLocation>
</comment>
<dbReference type="Gene3D" id="2.60.98.20">
    <property type="entry name" value="Flagellar hook protein FlgE"/>
    <property type="match status" value="1"/>
</dbReference>
<evidence type="ECO:0000256" key="1">
    <source>
        <dbReference type="ARBA" id="ARBA00004117"/>
    </source>
</evidence>
<dbReference type="InterPro" id="IPR053967">
    <property type="entry name" value="LlgE_F_G-like_D1"/>
</dbReference>
<dbReference type="SUPFAM" id="SSF117143">
    <property type="entry name" value="Flagellar hook protein flgE"/>
    <property type="match status" value="1"/>
</dbReference>
<reference evidence="9" key="1">
    <citation type="submission" date="2018-06" db="EMBL/GenBank/DDBJ databases">
        <authorList>
            <person name="Zhirakovskaya E."/>
        </authorList>
    </citation>
    <scope>NUCLEOTIDE SEQUENCE</scope>
</reference>
<feature type="domain" description="Flagellar basal-body/hook protein C-terminal" evidence="6">
    <location>
        <begin position="418"/>
        <end position="461"/>
    </location>
</feature>
<dbReference type="GO" id="GO:0009424">
    <property type="term" value="C:bacterial-type flagellum hook"/>
    <property type="evidence" value="ECO:0007669"/>
    <property type="project" value="TreeGrafter"/>
</dbReference>
<organism evidence="9">
    <name type="scientific">hydrothermal vent metagenome</name>
    <dbReference type="NCBI Taxonomy" id="652676"/>
    <lineage>
        <taxon>unclassified sequences</taxon>
        <taxon>metagenomes</taxon>
        <taxon>ecological metagenomes</taxon>
    </lineage>
</organism>
<dbReference type="EMBL" id="UOED01000027">
    <property type="protein sequence ID" value="VAV87581.1"/>
    <property type="molecule type" value="Genomic_DNA"/>
</dbReference>
<dbReference type="GO" id="GO:0005829">
    <property type="term" value="C:cytosol"/>
    <property type="evidence" value="ECO:0007669"/>
    <property type="project" value="TreeGrafter"/>
</dbReference>
<evidence type="ECO:0000259" key="5">
    <source>
        <dbReference type="Pfam" id="PF00460"/>
    </source>
</evidence>
<feature type="domain" description="Flagellar basal body rod protein N-terminal" evidence="5">
    <location>
        <begin position="9"/>
        <end position="37"/>
    </location>
</feature>
<gene>
    <name evidence="9" type="ORF">MNBD_ALPHA02-576</name>
</gene>
<dbReference type="Pfam" id="PF00460">
    <property type="entry name" value="Flg_bb_rod"/>
    <property type="match status" value="1"/>
</dbReference>
<proteinExistence type="inferred from homology"/>
<dbReference type="InterPro" id="IPR001444">
    <property type="entry name" value="Flag_bb_rod_N"/>
</dbReference>
<keyword evidence="9" id="KW-0282">Flagellum</keyword>
<keyword evidence="4" id="KW-0975">Bacterial flagellum</keyword>
<dbReference type="InterPro" id="IPR019776">
    <property type="entry name" value="Flagellar_basal_body_rod_CS"/>
</dbReference>
<dbReference type="Pfam" id="PF22692">
    <property type="entry name" value="LlgE_F_G_D1"/>
    <property type="match status" value="1"/>
</dbReference>
<evidence type="ECO:0000259" key="6">
    <source>
        <dbReference type="Pfam" id="PF06429"/>
    </source>
</evidence>
<evidence type="ECO:0000313" key="9">
    <source>
        <dbReference type="EMBL" id="VAV87581.1"/>
    </source>
</evidence>
<dbReference type="InterPro" id="IPR020013">
    <property type="entry name" value="Flagellar_FlgE/F/G"/>
</dbReference>
<dbReference type="Pfam" id="PF07559">
    <property type="entry name" value="FlgE_D2"/>
    <property type="match status" value="1"/>
</dbReference>
<dbReference type="InterPro" id="IPR010930">
    <property type="entry name" value="Flg_bb/hook_C_dom"/>
</dbReference>
<dbReference type="InterPro" id="IPR037058">
    <property type="entry name" value="Falgellar_hook_FlgE_sf"/>
</dbReference>
<dbReference type="NCBIfam" id="TIGR03506">
    <property type="entry name" value="FlgEFG_subfam"/>
    <property type="match status" value="1"/>
</dbReference>
<name>A0A3B0R629_9ZZZZ</name>
<evidence type="ECO:0000259" key="7">
    <source>
        <dbReference type="Pfam" id="PF07559"/>
    </source>
</evidence>
<protein>
    <recommendedName>
        <fullName evidence="3">Flagellar hook protein FlgE</fullName>
    </recommendedName>
</protein>
<evidence type="ECO:0000256" key="2">
    <source>
        <dbReference type="ARBA" id="ARBA00009677"/>
    </source>
</evidence>
<dbReference type="Pfam" id="PF06429">
    <property type="entry name" value="Flg_bbr_C"/>
    <property type="match status" value="1"/>
</dbReference>
<dbReference type="InterPro" id="IPR037925">
    <property type="entry name" value="FlgE/F/G-like"/>
</dbReference>
<dbReference type="PANTHER" id="PTHR30435:SF1">
    <property type="entry name" value="FLAGELLAR HOOK PROTEIN FLGE"/>
    <property type="match status" value="1"/>
</dbReference>
<dbReference type="PROSITE" id="PS00588">
    <property type="entry name" value="FLAGELLA_BB_ROD"/>
    <property type="match status" value="1"/>
</dbReference>
<dbReference type="PANTHER" id="PTHR30435">
    <property type="entry name" value="FLAGELLAR PROTEIN"/>
    <property type="match status" value="1"/>
</dbReference>
<comment type="similarity">
    <text evidence="2">Belongs to the flagella basal body rod proteins family.</text>
</comment>
<accession>A0A3B0R629</accession>
<dbReference type="AlphaFoldDB" id="A0A3B0R629"/>
<dbReference type="GO" id="GO:0009425">
    <property type="term" value="C:bacterial-type flagellum basal body"/>
    <property type="evidence" value="ECO:0007669"/>
    <property type="project" value="UniProtKB-SubCell"/>
</dbReference>
<sequence length="463" mass="47364">MSLFASLASGVSGLGAFSAALGMVSDNIANLNTIGYKETRANFSTLVTESSSSTTYSPGGVQALPQSLISRQGLLQSSTSATDLSIDGAGFFVVSTRGEPVDANTEISFTRAGSFTPNADGFLKNTAGLFLMGVPLDSDGQPPANLVLNGLQPINVSNLTSTAEATTSLTLRANLQSSQPINAAVTGGTYDPTTAANSMAGYAADIDAGIIPPGQGVKSDFQTNVQVFDARGGVHTVTFAALRQTDNLWNVEMFVDPPSEVTVAPGLAANTGQIISGQMAFNGDGTLDVAGTTAALLNPVTINWTGGANAGNVTFDLGTDGLSDGITQFAGDSTLISSSSNGATFGNVVGVSVDKDGVISALFSNGLAKKVFQLPLSTFQNPDGLTRRQGNSYTVSDQSGSLNLKFAGIGGAGFVAPQTLEASTVDLAGEFTSLITIQRAFSASTKIITTADEMLTELNNIKR</sequence>
<dbReference type="InterPro" id="IPR011491">
    <property type="entry name" value="FlgE_D2"/>
</dbReference>
<feature type="domain" description="Flagellar hook protein FlgE/F/G-like D1" evidence="8">
    <location>
        <begin position="86"/>
        <end position="145"/>
    </location>
</feature>
<keyword evidence="9" id="KW-0969">Cilium</keyword>
<evidence type="ECO:0000256" key="3">
    <source>
        <dbReference type="ARBA" id="ARBA00019015"/>
    </source>
</evidence>
<evidence type="ECO:0000259" key="8">
    <source>
        <dbReference type="Pfam" id="PF22692"/>
    </source>
</evidence>
<feature type="domain" description="Flagellar hook protein FlgE D2" evidence="7">
    <location>
        <begin position="218"/>
        <end position="342"/>
    </location>
</feature>